<sequence length="235" mass="26634">MKTLLPCLLAALLASGARAQPGATPATLIPQLEALPLLQIDRAEAMASPGHPNEMWRYRALRALKLHQAEAARRYFRFASRYGDKFSQHALSLMMWNGVGGPVDRAQAYAWSDLAAERGYRDLLLVREKMWMQLDAAQKARAMLAGQALYAEYADAVARPRQAWAMRRAFAAATGSRVGATSDRLRFEQGDVSAEYFFVDKRWNDEYWREQDRQWKARVIVAPPQPLRDAEPDRP</sequence>
<dbReference type="Gene3D" id="1.25.40.10">
    <property type="entry name" value="Tetratricopeptide repeat domain"/>
    <property type="match status" value="1"/>
</dbReference>
<evidence type="ECO:0000313" key="3">
    <source>
        <dbReference type="Proteomes" id="UP001501323"/>
    </source>
</evidence>
<reference evidence="3" key="1">
    <citation type="journal article" date="2019" name="Int. J. Syst. Evol. Microbiol.">
        <title>The Global Catalogue of Microorganisms (GCM) 10K type strain sequencing project: providing services to taxonomists for standard genome sequencing and annotation.</title>
        <authorList>
            <consortium name="The Broad Institute Genomics Platform"/>
            <consortium name="The Broad Institute Genome Sequencing Center for Infectious Disease"/>
            <person name="Wu L."/>
            <person name="Ma J."/>
        </authorList>
    </citation>
    <scope>NUCLEOTIDE SEQUENCE [LARGE SCALE GENOMIC DNA]</scope>
    <source>
        <strain evidence="3">JCM 18392</strain>
    </source>
</reference>
<organism evidence="2 3">
    <name type="scientific">Luteimonas vadosa</name>
    <dbReference type="NCBI Taxonomy" id="1165507"/>
    <lineage>
        <taxon>Bacteria</taxon>
        <taxon>Pseudomonadati</taxon>
        <taxon>Pseudomonadota</taxon>
        <taxon>Gammaproteobacteria</taxon>
        <taxon>Lysobacterales</taxon>
        <taxon>Lysobacteraceae</taxon>
        <taxon>Luteimonas</taxon>
    </lineage>
</organism>
<accession>A0ABP9DUM9</accession>
<dbReference type="SMART" id="SM00671">
    <property type="entry name" value="SEL1"/>
    <property type="match status" value="1"/>
</dbReference>
<evidence type="ECO:0000313" key="2">
    <source>
        <dbReference type="EMBL" id="GAA4857360.1"/>
    </source>
</evidence>
<dbReference type="EMBL" id="BAABJY010000001">
    <property type="protein sequence ID" value="GAA4857360.1"/>
    <property type="molecule type" value="Genomic_DNA"/>
</dbReference>
<keyword evidence="3" id="KW-1185">Reference proteome</keyword>
<evidence type="ECO:0000256" key="1">
    <source>
        <dbReference type="SAM" id="SignalP"/>
    </source>
</evidence>
<gene>
    <name evidence="2" type="ORF">GCM10023332_06350</name>
</gene>
<keyword evidence="1" id="KW-0732">Signal</keyword>
<proteinExistence type="predicted"/>
<evidence type="ECO:0008006" key="4">
    <source>
        <dbReference type="Google" id="ProtNLM"/>
    </source>
</evidence>
<dbReference type="Proteomes" id="UP001501323">
    <property type="component" value="Unassembled WGS sequence"/>
</dbReference>
<dbReference type="InterPro" id="IPR006597">
    <property type="entry name" value="Sel1-like"/>
</dbReference>
<feature type="chain" id="PRO_5047241347" description="Sel1 repeat family protein" evidence="1">
    <location>
        <begin position="20"/>
        <end position="235"/>
    </location>
</feature>
<dbReference type="RefSeq" id="WP_345294041.1">
    <property type="nucleotide sequence ID" value="NZ_BAABJY010000001.1"/>
</dbReference>
<comment type="caution">
    <text evidence="2">The sequence shown here is derived from an EMBL/GenBank/DDBJ whole genome shotgun (WGS) entry which is preliminary data.</text>
</comment>
<feature type="signal peptide" evidence="1">
    <location>
        <begin position="1"/>
        <end position="19"/>
    </location>
</feature>
<protein>
    <recommendedName>
        <fullName evidence="4">Sel1 repeat family protein</fullName>
    </recommendedName>
</protein>
<dbReference type="InterPro" id="IPR011990">
    <property type="entry name" value="TPR-like_helical_dom_sf"/>
</dbReference>
<dbReference type="SUPFAM" id="SSF81901">
    <property type="entry name" value="HCP-like"/>
    <property type="match status" value="1"/>
</dbReference>
<name>A0ABP9DUM9_9GAMM</name>